<dbReference type="SUPFAM" id="SSF53335">
    <property type="entry name" value="S-adenosyl-L-methionine-dependent methyltransferases"/>
    <property type="match status" value="1"/>
</dbReference>
<dbReference type="Pfam" id="PF08241">
    <property type="entry name" value="Methyltransf_11"/>
    <property type="match status" value="1"/>
</dbReference>
<keyword evidence="2" id="KW-0808">Transferase</keyword>
<keyword evidence="2" id="KW-0489">Methyltransferase</keyword>
<dbReference type="RefSeq" id="WP_196411927.1">
    <property type="nucleotide sequence ID" value="NZ_JADQTO010000001.1"/>
</dbReference>
<evidence type="ECO:0000313" key="2">
    <source>
        <dbReference type="EMBL" id="MBG0560116.1"/>
    </source>
</evidence>
<evidence type="ECO:0000259" key="1">
    <source>
        <dbReference type="Pfam" id="PF08241"/>
    </source>
</evidence>
<dbReference type="CDD" id="cd02440">
    <property type="entry name" value="AdoMet_MTases"/>
    <property type="match status" value="1"/>
</dbReference>
<dbReference type="EMBL" id="JADQTO010000001">
    <property type="protein sequence ID" value="MBG0560116.1"/>
    <property type="molecule type" value="Genomic_DNA"/>
</dbReference>
<dbReference type="InterPro" id="IPR029063">
    <property type="entry name" value="SAM-dependent_MTases_sf"/>
</dbReference>
<sequence length="209" mass="23178">MTTANPVRGRFNSAVLRGADGYGHWLFGARKRGLFADLPETVVEIGPGTGANLRYYRPGTKLIAVEPNPYMHIPLMTAARRHEIAVDLRPEGAERIGLPDGSADAVVSTLVLCTVPDPAAAIREIMRILRPGGRLLFIEHVRADDHAGYAVTQRLLARPWRWLFEGCDVLRDTESELRAAGFRELHVDRYRAPSLLLPINPQIAGWAVR</sequence>
<dbReference type="PANTHER" id="PTHR45036:SF1">
    <property type="entry name" value="METHYLTRANSFERASE LIKE 7A"/>
    <property type="match status" value="1"/>
</dbReference>
<accession>A0A931FWU2</accession>
<dbReference type="AlphaFoldDB" id="A0A931FWU2"/>
<dbReference type="GO" id="GO:0008757">
    <property type="term" value="F:S-adenosylmethionine-dependent methyltransferase activity"/>
    <property type="evidence" value="ECO:0007669"/>
    <property type="project" value="InterPro"/>
</dbReference>
<keyword evidence="3" id="KW-1185">Reference proteome</keyword>
<dbReference type="InterPro" id="IPR052356">
    <property type="entry name" value="Thiol_S-MT"/>
</dbReference>
<dbReference type="GO" id="GO:0032259">
    <property type="term" value="P:methylation"/>
    <property type="evidence" value="ECO:0007669"/>
    <property type="project" value="UniProtKB-KW"/>
</dbReference>
<organism evidence="2 3">
    <name type="scientific">Actinoplanes aureus</name>
    <dbReference type="NCBI Taxonomy" id="2792083"/>
    <lineage>
        <taxon>Bacteria</taxon>
        <taxon>Bacillati</taxon>
        <taxon>Actinomycetota</taxon>
        <taxon>Actinomycetes</taxon>
        <taxon>Micromonosporales</taxon>
        <taxon>Micromonosporaceae</taxon>
        <taxon>Actinoplanes</taxon>
    </lineage>
</organism>
<reference evidence="2" key="1">
    <citation type="submission" date="2020-11" db="EMBL/GenBank/DDBJ databases">
        <title>Isolation and identification of active actinomycetes.</title>
        <authorList>
            <person name="Sun X."/>
        </authorList>
    </citation>
    <scope>NUCLEOTIDE SEQUENCE</scope>
    <source>
        <strain evidence="2">NEAU-A11</strain>
    </source>
</reference>
<feature type="domain" description="Methyltransferase type 11" evidence="1">
    <location>
        <begin position="43"/>
        <end position="137"/>
    </location>
</feature>
<comment type="caution">
    <text evidence="2">The sequence shown here is derived from an EMBL/GenBank/DDBJ whole genome shotgun (WGS) entry which is preliminary data.</text>
</comment>
<dbReference type="Proteomes" id="UP000598146">
    <property type="component" value="Unassembled WGS sequence"/>
</dbReference>
<gene>
    <name evidence="2" type="ORF">I4J89_01360</name>
</gene>
<proteinExistence type="predicted"/>
<protein>
    <submittedName>
        <fullName evidence="2">Class I SAM-dependent methyltransferase</fullName>
    </submittedName>
</protein>
<dbReference type="PANTHER" id="PTHR45036">
    <property type="entry name" value="METHYLTRANSFERASE LIKE 7B"/>
    <property type="match status" value="1"/>
</dbReference>
<name>A0A931FWU2_9ACTN</name>
<dbReference type="Gene3D" id="3.40.50.150">
    <property type="entry name" value="Vaccinia Virus protein VP39"/>
    <property type="match status" value="1"/>
</dbReference>
<evidence type="ECO:0000313" key="3">
    <source>
        <dbReference type="Proteomes" id="UP000598146"/>
    </source>
</evidence>
<dbReference type="InterPro" id="IPR013216">
    <property type="entry name" value="Methyltransf_11"/>
</dbReference>